<gene>
    <name evidence="2" type="ORF">IAD31_00770</name>
</gene>
<dbReference type="AlphaFoldDB" id="A0A9D1CGD5"/>
<sequence length="203" mass="22726">MDEIMNSRSQSQEVFERVWARVMGSAAPQTAAQPQPEPVSQPAPEAQPVMAPQTMVAPPQRPHPAPPRPQPQPKTCCLRQQVLDSLEQWQLARLLSRRAGKQSRQMSNVAAQLHQQAKQLSAAYFLQSGVRYWPVAQLTAPRMTTYVGGLRQLYQRNQALTQEFQTCRAKAGSPDLMQLYGQLAQEGVKRAALLRQLLEQTGM</sequence>
<comment type="caution">
    <text evidence="2">The sequence shown here is derived from an EMBL/GenBank/DDBJ whole genome shotgun (WGS) entry which is preliminary data.</text>
</comment>
<feature type="compositionally biased region" description="Pro residues" evidence="1">
    <location>
        <begin position="59"/>
        <end position="72"/>
    </location>
</feature>
<reference evidence="2" key="1">
    <citation type="submission" date="2020-10" db="EMBL/GenBank/DDBJ databases">
        <authorList>
            <person name="Gilroy R."/>
        </authorList>
    </citation>
    <scope>NUCLEOTIDE SEQUENCE</scope>
    <source>
        <strain evidence="2">ChiGjej2B2-12916</strain>
    </source>
</reference>
<name>A0A9D1CGD5_9FIRM</name>
<organism evidence="2 3">
    <name type="scientific">Candidatus Enterenecus faecium</name>
    <dbReference type="NCBI Taxonomy" id="2840780"/>
    <lineage>
        <taxon>Bacteria</taxon>
        <taxon>Bacillati</taxon>
        <taxon>Bacillota</taxon>
        <taxon>Clostridia</taxon>
        <taxon>Eubacteriales</taxon>
        <taxon>Candidatus Enterenecus</taxon>
    </lineage>
</organism>
<evidence type="ECO:0000313" key="2">
    <source>
        <dbReference type="EMBL" id="HIQ60123.1"/>
    </source>
</evidence>
<protein>
    <submittedName>
        <fullName evidence="2">Uncharacterized protein</fullName>
    </submittedName>
</protein>
<reference evidence="2" key="2">
    <citation type="journal article" date="2021" name="PeerJ">
        <title>Extensive microbial diversity within the chicken gut microbiome revealed by metagenomics and culture.</title>
        <authorList>
            <person name="Gilroy R."/>
            <person name="Ravi A."/>
            <person name="Getino M."/>
            <person name="Pursley I."/>
            <person name="Horton D.L."/>
            <person name="Alikhan N.F."/>
            <person name="Baker D."/>
            <person name="Gharbi K."/>
            <person name="Hall N."/>
            <person name="Watson M."/>
            <person name="Adriaenssens E.M."/>
            <person name="Foster-Nyarko E."/>
            <person name="Jarju S."/>
            <person name="Secka A."/>
            <person name="Antonio M."/>
            <person name="Oren A."/>
            <person name="Chaudhuri R.R."/>
            <person name="La Ragione R."/>
            <person name="Hildebrand F."/>
            <person name="Pallen M.J."/>
        </authorList>
    </citation>
    <scope>NUCLEOTIDE SEQUENCE</scope>
    <source>
        <strain evidence="2">ChiGjej2B2-12916</strain>
    </source>
</reference>
<feature type="region of interest" description="Disordered" evidence="1">
    <location>
        <begin position="25"/>
        <end position="74"/>
    </location>
</feature>
<dbReference type="EMBL" id="DVFO01000005">
    <property type="protein sequence ID" value="HIQ60123.1"/>
    <property type="molecule type" value="Genomic_DNA"/>
</dbReference>
<dbReference type="Proteomes" id="UP000886879">
    <property type="component" value="Unassembled WGS sequence"/>
</dbReference>
<evidence type="ECO:0000256" key="1">
    <source>
        <dbReference type="SAM" id="MobiDB-lite"/>
    </source>
</evidence>
<proteinExistence type="predicted"/>
<evidence type="ECO:0000313" key="3">
    <source>
        <dbReference type="Proteomes" id="UP000886879"/>
    </source>
</evidence>
<accession>A0A9D1CGD5</accession>